<feature type="domain" description="Sulfatase N-terminal" evidence="5">
    <location>
        <begin position="7"/>
        <end position="331"/>
    </location>
</feature>
<dbReference type="RefSeq" id="WP_139602393.1">
    <property type="nucleotide sequence ID" value="NZ_VDCQ01000013.1"/>
</dbReference>
<comment type="caution">
    <text evidence="6">The sequence shown here is derived from an EMBL/GenBank/DDBJ whole genome shotgun (WGS) entry which is preliminary data.</text>
</comment>
<dbReference type="GO" id="GO:0046872">
    <property type="term" value="F:metal ion binding"/>
    <property type="evidence" value="ECO:0007669"/>
    <property type="project" value="UniProtKB-KW"/>
</dbReference>
<dbReference type="EMBL" id="VDCQ01000013">
    <property type="protein sequence ID" value="TNJ66085.1"/>
    <property type="molecule type" value="Genomic_DNA"/>
</dbReference>
<dbReference type="AlphaFoldDB" id="A0A5C4TAZ8"/>
<dbReference type="PANTHER" id="PTHR42693:SF53">
    <property type="entry name" value="ENDO-4-O-SULFATASE"/>
    <property type="match status" value="1"/>
</dbReference>
<dbReference type="InterPro" id="IPR050738">
    <property type="entry name" value="Sulfatase"/>
</dbReference>
<keyword evidence="3" id="KW-0378">Hydrolase</keyword>
<evidence type="ECO:0000256" key="4">
    <source>
        <dbReference type="ARBA" id="ARBA00022837"/>
    </source>
</evidence>
<name>A0A5C4TAZ8_9BACL</name>
<dbReference type="InterPro" id="IPR000917">
    <property type="entry name" value="Sulfatase_N"/>
</dbReference>
<dbReference type="InterPro" id="IPR024607">
    <property type="entry name" value="Sulfatase_CS"/>
</dbReference>
<gene>
    <name evidence="6" type="ORF">FE784_11740</name>
</gene>
<dbReference type="InterPro" id="IPR017850">
    <property type="entry name" value="Alkaline_phosphatase_core_sf"/>
</dbReference>
<dbReference type="GO" id="GO:0004065">
    <property type="term" value="F:arylsulfatase activity"/>
    <property type="evidence" value="ECO:0007669"/>
    <property type="project" value="TreeGrafter"/>
</dbReference>
<keyword evidence="4" id="KW-0106">Calcium</keyword>
<protein>
    <submittedName>
        <fullName evidence="6">Sulfatase</fullName>
    </submittedName>
</protein>
<organism evidence="6 7">
    <name type="scientific">Paenibacillus hemerocallicola</name>
    <dbReference type="NCBI Taxonomy" id="1172614"/>
    <lineage>
        <taxon>Bacteria</taxon>
        <taxon>Bacillati</taxon>
        <taxon>Bacillota</taxon>
        <taxon>Bacilli</taxon>
        <taxon>Bacillales</taxon>
        <taxon>Paenibacillaceae</taxon>
        <taxon>Paenibacillus</taxon>
    </lineage>
</organism>
<dbReference type="PROSITE" id="PS00523">
    <property type="entry name" value="SULFATASE_1"/>
    <property type="match status" value="1"/>
</dbReference>
<keyword evidence="7" id="KW-1185">Reference proteome</keyword>
<evidence type="ECO:0000256" key="2">
    <source>
        <dbReference type="ARBA" id="ARBA00022723"/>
    </source>
</evidence>
<dbReference type="Pfam" id="PF00884">
    <property type="entry name" value="Sulfatase"/>
    <property type="match status" value="1"/>
</dbReference>
<dbReference type="Gene3D" id="3.30.1120.10">
    <property type="match status" value="1"/>
</dbReference>
<reference evidence="6 7" key="1">
    <citation type="submission" date="2019-05" db="EMBL/GenBank/DDBJ databases">
        <title>We sequenced the genome of Paenibacillus hemerocallicola KCTC 33185 for further insight into its adaptation and study the phylogeny of Paenibacillus.</title>
        <authorList>
            <person name="Narsing Rao M.P."/>
        </authorList>
    </citation>
    <scope>NUCLEOTIDE SEQUENCE [LARGE SCALE GENOMIC DNA]</scope>
    <source>
        <strain evidence="6 7">KCTC 33185</strain>
    </source>
</reference>
<dbReference type="OrthoDB" id="9762324at2"/>
<comment type="similarity">
    <text evidence="1">Belongs to the sulfatase family.</text>
</comment>
<dbReference type="PANTHER" id="PTHR42693">
    <property type="entry name" value="ARYLSULFATASE FAMILY MEMBER"/>
    <property type="match status" value="1"/>
</dbReference>
<evidence type="ECO:0000313" key="6">
    <source>
        <dbReference type="EMBL" id="TNJ66085.1"/>
    </source>
</evidence>
<dbReference type="Gene3D" id="3.40.720.10">
    <property type="entry name" value="Alkaline Phosphatase, subunit A"/>
    <property type="match status" value="1"/>
</dbReference>
<dbReference type="Proteomes" id="UP000307943">
    <property type="component" value="Unassembled WGS sequence"/>
</dbReference>
<evidence type="ECO:0000256" key="1">
    <source>
        <dbReference type="ARBA" id="ARBA00008779"/>
    </source>
</evidence>
<evidence type="ECO:0000313" key="7">
    <source>
        <dbReference type="Proteomes" id="UP000307943"/>
    </source>
</evidence>
<keyword evidence="2" id="KW-0479">Metal-binding</keyword>
<evidence type="ECO:0000259" key="5">
    <source>
        <dbReference type="Pfam" id="PF00884"/>
    </source>
</evidence>
<evidence type="ECO:0000256" key="3">
    <source>
        <dbReference type="ARBA" id="ARBA00022801"/>
    </source>
</evidence>
<sequence length="439" mass="49400">MKKTRKPNFIIIYCDDLGYGDLGCYGSKHVKTPNLDQLASQGVRFTNWYSNSPICSPSRASLLTGKYPAKTGVNTILRGERDKINGLQESEKTMAAVFREHGYHTALFGKWHLGTAADSRPNAQRFEEFYGFLAGCVDYYSHIFYWGKNVPPVHDLWHNEQEVWNNGRYLTEVITEKTVEYIARHRDEPFFAYVAFNAPHFPMHAPETYMQRYAHLPWDRQVMAAMISAVDDGVGDIVRALKENGLYEDTAIFFSSDNGPSTEARNWLDGTEDPYYGGSAGILRGHKASLFDGGIKEPALLSYPSYIRSGQVCEELGVMMDVLPTFLELAEIGTSAALDMDGTSIVPMITEGKPSPHERVFWEYAGQLAVREGNWKLVLGGKLDFGRKAPEQVHLADLSKDPGERVNLAEQFPEIAGRLEQAVREWYESVKKEVAEADK</sequence>
<dbReference type="SUPFAM" id="SSF53649">
    <property type="entry name" value="Alkaline phosphatase-like"/>
    <property type="match status" value="1"/>
</dbReference>
<proteinExistence type="inferred from homology"/>
<accession>A0A5C4TAZ8</accession>